<evidence type="ECO:0000313" key="3">
    <source>
        <dbReference type="Proteomes" id="UP000078492"/>
    </source>
</evidence>
<organism evidence="2 3">
    <name type="scientific">Trachymyrmex cornetzi</name>
    <dbReference type="NCBI Taxonomy" id="471704"/>
    <lineage>
        <taxon>Eukaryota</taxon>
        <taxon>Metazoa</taxon>
        <taxon>Ecdysozoa</taxon>
        <taxon>Arthropoda</taxon>
        <taxon>Hexapoda</taxon>
        <taxon>Insecta</taxon>
        <taxon>Pterygota</taxon>
        <taxon>Neoptera</taxon>
        <taxon>Endopterygota</taxon>
        <taxon>Hymenoptera</taxon>
        <taxon>Apocrita</taxon>
        <taxon>Aculeata</taxon>
        <taxon>Formicoidea</taxon>
        <taxon>Formicidae</taxon>
        <taxon>Myrmicinae</taxon>
        <taxon>Trachymyrmex</taxon>
    </lineage>
</organism>
<keyword evidence="3" id="KW-1185">Reference proteome</keyword>
<evidence type="ECO:0000256" key="1">
    <source>
        <dbReference type="SAM" id="MobiDB-lite"/>
    </source>
</evidence>
<name>A0A151IZ75_9HYME</name>
<reference evidence="2 3" key="1">
    <citation type="submission" date="2015-09" db="EMBL/GenBank/DDBJ databases">
        <title>Trachymyrmex cornetzi WGS genome.</title>
        <authorList>
            <person name="Nygaard S."/>
            <person name="Hu H."/>
            <person name="Boomsma J."/>
            <person name="Zhang G."/>
        </authorList>
    </citation>
    <scope>NUCLEOTIDE SEQUENCE [LARGE SCALE GENOMIC DNA]</scope>
    <source>
        <strain evidence="2">Tcor2-1</strain>
        <tissue evidence="2">Whole body</tissue>
    </source>
</reference>
<accession>A0A151IZ75</accession>
<protein>
    <submittedName>
        <fullName evidence="2">Uncharacterized protein</fullName>
    </submittedName>
</protein>
<proteinExistence type="predicted"/>
<feature type="region of interest" description="Disordered" evidence="1">
    <location>
        <begin position="1"/>
        <end position="47"/>
    </location>
</feature>
<sequence>MDRIKEYIHRKSAERKGYRPLQQGPPSPPPPSKENPRYWECPGEKTSKSPAKALLAMPEPSIAFKRYQSQKNLIKNRKN</sequence>
<dbReference type="EMBL" id="KQ980716">
    <property type="protein sequence ID" value="KYN14204.1"/>
    <property type="molecule type" value="Genomic_DNA"/>
</dbReference>
<feature type="compositionally biased region" description="Pro residues" evidence="1">
    <location>
        <begin position="23"/>
        <end position="33"/>
    </location>
</feature>
<feature type="compositionally biased region" description="Basic and acidic residues" evidence="1">
    <location>
        <begin position="1"/>
        <end position="17"/>
    </location>
</feature>
<feature type="compositionally biased region" description="Basic and acidic residues" evidence="1">
    <location>
        <begin position="34"/>
        <end position="47"/>
    </location>
</feature>
<gene>
    <name evidence="2" type="ORF">ALC57_13588</name>
</gene>
<dbReference type="Proteomes" id="UP000078492">
    <property type="component" value="Unassembled WGS sequence"/>
</dbReference>
<evidence type="ECO:0000313" key="2">
    <source>
        <dbReference type="EMBL" id="KYN14204.1"/>
    </source>
</evidence>
<dbReference type="AlphaFoldDB" id="A0A151IZ75"/>